<comment type="caution">
    <text evidence="8">The sequence shown here is derived from an EMBL/GenBank/DDBJ whole genome shotgun (WGS) entry which is preliminary data.</text>
</comment>
<dbReference type="GO" id="GO:0042602">
    <property type="term" value="F:riboflavin reductase (NADPH) activity"/>
    <property type="evidence" value="ECO:0007669"/>
    <property type="project" value="TreeGrafter"/>
</dbReference>
<dbReference type="Pfam" id="PF21349">
    <property type="entry name" value="RUBY_RBDX"/>
    <property type="match status" value="1"/>
</dbReference>
<evidence type="ECO:0000256" key="5">
    <source>
        <dbReference type="ARBA" id="ARBA00023002"/>
    </source>
</evidence>
<evidence type="ECO:0000313" key="9">
    <source>
        <dbReference type="Proteomes" id="UP000824132"/>
    </source>
</evidence>
<dbReference type="CDD" id="cd00730">
    <property type="entry name" value="rubredoxin"/>
    <property type="match status" value="1"/>
</dbReference>
<reference evidence="8" key="1">
    <citation type="journal article" date="2021" name="PeerJ">
        <title>Extensive microbial diversity within the chicken gut microbiome revealed by metagenomics and culture.</title>
        <authorList>
            <person name="Gilroy R."/>
            <person name="Ravi A."/>
            <person name="Getino M."/>
            <person name="Pursley I."/>
            <person name="Horton D.L."/>
            <person name="Alikhan N.F."/>
            <person name="Baker D."/>
            <person name="Gharbi K."/>
            <person name="Hall N."/>
            <person name="Watson M."/>
            <person name="Adriaenssens E.M."/>
            <person name="Foster-Nyarko E."/>
            <person name="Jarju S."/>
            <person name="Secka A."/>
            <person name="Antonio M."/>
            <person name="Oren A."/>
            <person name="Chaudhuri R.R."/>
            <person name="La Ragione R."/>
            <person name="Hildebrand F."/>
            <person name="Pallen M.J."/>
        </authorList>
    </citation>
    <scope>NUCLEOTIDE SEQUENCE</scope>
    <source>
        <strain evidence="8">CHK187-5294</strain>
    </source>
</reference>
<dbReference type="InterPro" id="IPR050268">
    <property type="entry name" value="NADH-dep_flavin_reductase"/>
</dbReference>
<dbReference type="Gene3D" id="2.20.28.10">
    <property type="match status" value="1"/>
</dbReference>
<gene>
    <name evidence="8" type="ORF">H9727_00740</name>
</gene>
<evidence type="ECO:0000256" key="2">
    <source>
        <dbReference type="ARBA" id="ARBA00022448"/>
    </source>
</evidence>
<proteinExistence type="predicted"/>
<keyword evidence="5" id="KW-0560">Oxidoreductase</keyword>
<dbReference type="PROSITE" id="PS50903">
    <property type="entry name" value="RUBREDOXIN_LIKE"/>
    <property type="match status" value="1"/>
</dbReference>
<dbReference type="SMART" id="SM00903">
    <property type="entry name" value="Flavin_Reduct"/>
    <property type="match status" value="1"/>
</dbReference>
<evidence type="ECO:0000313" key="8">
    <source>
        <dbReference type="EMBL" id="HIZ02793.1"/>
    </source>
</evidence>
<evidence type="ECO:0000256" key="4">
    <source>
        <dbReference type="ARBA" id="ARBA00022982"/>
    </source>
</evidence>
<keyword evidence="3" id="KW-0479">Metal-binding</keyword>
<dbReference type="EMBL" id="DXCL01000005">
    <property type="protein sequence ID" value="HIZ02793.1"/>
    <property type="molecule type" value="Genomic_DNA"/>
</dbReference>
<dbReference type="SUPFAM" id="SSF57802">
    <property type="entry name" value="Rubredoxin-like"/>
    <property type="match status" value="1"/>
</dbReference>
<evidence type="ECO:0000256" key="6">
    <source>
        <dbReference type="ARBA" id="ARBA00023004"/>
    </source>
</evidence>
<evidence type="ECO:0000256" key="1">
    <source>
        <dbReference type="ARBA" id="ARBA00001965"/>
    </source>
</evidence>
<protein>
    <submittedName>
        <fullName evidence="8">Flavin reductase</fullName>
    </submittedName>
</protein>
<dbReference type="InterPro" id="IPR018527">
    <property type="entry name" value="Rubredoxin_Fe_BS"/>
</dbReference>
<sequence>MNPKAFHAMSYGVYIVSTWDNGRPTGCTANCAAQITAEPATVMVSINKNNYTNKCIKDCGHFAISILTENSDPSIIGTFGFRSGKDCNKFDAVPYSVKDALPVVSDCGAYIACKVIDTMDSPTHTVFLGQVIGADVLSDNPPMTYAYYHNVIKGKTAKNAPTYIAEESPKNKYVCSVCGHVYAGNIPFEDLPDSWVCPICGQPKSVFKKA</sequence>
<dbReference type="InterPro" id="IPR002563">
    <property type="entry name" value="Flavin_Rdtase-like_dom"/>
</dbReference>
<dbReference type="PANTHER" id="PTHR30466:SF1">
    <property type="entry name" value="FMN REDUCTASE (NADH) RUTF"/>
    <property type="match status" value="1"/>
</dbReference>
<dbReference type="Pfam" id="PF01613">
    <property type="entry name" value="Flavin_Reduct"/>
    <property type="match status" value="1"/>
</dbReference>
<dbReference type="GO" id="GO:0005506">
    <property type="term" value="F:iron ion binding"/>
    <property type="evidence" value="ECO:0007669"/>
    <property type="project" value="InterPro"/>
</dbReference>
<keyword evidence="6" id="KW-0408">Iron</keyword>
<dbReference type="Proteomes" id="UP000824132">
    <property type="component" value="Unassembled WGS sequence"/>
</dbReference>
<dbReference type="PROSITE" id="PS00202">
    <property type="entry name" value="RUBREDOXIN"/>
    <property type="match status" value="1"/>
</dbReference>
<keyword evidence="2" id="KW-0813">Transport</keyword>
<dbReference type="InterPro" id="IPR048574">
    <property type="entry name" value="RUBY_RBDX"/>
</dbReference>
<dbReference type="InterPro" id="IPR012349">
    <property type="entry name" value="Split_barrel_FMN-bd"/>
</dbReference>
<accession>A0A9D2A6E1</accession>
<dbReference type="Gene3D" id="2.30.110.10">
    <property type="entry name" value="Electron Transport, Fmn-binding Protein, Chain A"/>
    <property type="match status" value="1"/>
</dbReference>
<dbReference type="InterPro" id="IPR024934">
    <property type="entry name" value="Rubredoxin-like_dom"/>
</dbReference>
<name>A0A9D2A6E1_9FIRM</name>
<comment type="cofactor">
    <cofactor evidence="1">
        <name>Fe(3+)</name>
        <dbReference type="ChEBI" id="CHEBI:29034"/>
    </cofactor>
</comment>
<evidence type="ECO:0000259" key="7">
    <source>
        <dbReference type="PROSITE" id="PS50903"/>
    </source>
</evidence>
<dbReference type="PANTHER" id="PTHR30466">
    <property type="entry name" value="FLAVIN REDUCTASE"/>
    <property type="match status" value="1"/>
</dbReference>
<dbReference type="AlphaFoldDB" id="A0A9D2A6E1"/>
<dbReference type="SUPFAM" id="SSF50475">
    <property type="entry name" value="FMN-binding split barrel"/>
    <property type="match status" value="1"/>
</dbReference>
<dbReference type="InterPro" id="IPR024935">
    <property type="entry name" value="Rubredoxin_dom"/>
</dbReference>
<feature type="domain" description="Rubredoxin-like" evidence="7">
    <location>
        <begin position="170"/>
        <end position="210"/>
    </location>
</feature>
<reference evidence="8" key="2">
    <citation type="submission" date="2021-04" db="EMBL/GenBank/DDBJ databases">
        <authorList>
            <person name="Gilroy R."/>
        </authorList>
    </citation>
    <scope>NUCLEOTIDE SEQUENCE</scope>
    <source>
        <strain evidence="8">CHK187-5294</strain>
    </source>
</reference>
<keyword evidence="4" id="KW-0249">Electron transport</keyword>
<evidence type="ECO:0000256" key="3">
    <source>
        <dbReference type="ARBA" id="ARBA00022723"/>
    </source>
</evidence>
<organism evidence="8 9">
    <name type="scientific">Candidatus Borkfalkia avistercoris</name>
    <dbReference type="NCBI Taxonomy" id="2838504"/>
    <lineage>
        <taxon>Bacteria</taxon>
        <taxon>Bacillati</taxon>
        <taxon>Bacillota</taxon>
        <taxon>Clostridia</taxon>
        <taxon>Christensenellales</taxon>
        <taxon>Christensenellaceae</taxon>
        <taxon>Candidatus Borkfalkia</taxon>
    </lineage>
</organism>
<dbReference type="GO" id="GO:0010181">
    <property type="term" value="F:FMN binding"/>
    <property type="evidence" value="ECO:0007669"/>
    <property type="project" value="InterPro"/>
</dbReference>